<evidence type="ECO:0000256" key="1">
    <source>
        <dbReference type="ARBA" id="ARBA00006885"/>
    </source>
</evidence>
<dbReference type="GO" id="GO:0045333">
    <property type="term" value="P:cellular respiration"/>
    <property type="evidence" value="ECO:0007669"/>
    <property type="project" value="InterPro"/>
</dbReference>
<protein>
    <recommendedName>
        <fullName evidence="4">Coenzyme Q-binding protein COQ10 START domain-containing protein</fullName>
    </recommendedName>
</protein>
<gene>
    <name evidence="5" type="ORF">PGT21_006807</name>
    <name evidence="6" type="ORF">PGTUg99_032338</name>
</gene>
<dbReference type="Pfam" id="PF03364">
    <property type="entry name" value="Polyketide_cyc"/>
    <property type="match status" value="1"/>
</dbReference>
<keyword evidence="7" id="KW-1185">Reference proteome</keyword>
<proteinExistence type="inferred from homology"/>
<dbReference type="GO" id="GO:0048039">
    <property type="term" value="F:ubiquinone binding"/>
    <property type="evidence" value="ECO:0007669"/>
    <property type="project" value="InterPro"/>
</dbReference>
<organism evidence="5 7">
    <name type="scientific">Puccinia graminis f. sp. tritici</name>
    <dbReference type="NCBI Taxonomy" id="56615"/>
    <lineage>
        <taxon>Eukaryota</taxon>
        <taxon>Fungi</taxon>
        <taxon>Dikarya</taxon>
        <taxon>Basidiomycota</taxon>
        <taxon>Pucciniomycotina</taxon>
        <taxon>Pucciniomycetes</taxon>
        <taxon>Pucciniales</taxon>
        <taxon>Pucciniaceae</taxon>
        <taxon>Puccinia</taxon>
    </lineage>
</organism>
<evidence type="ECO:0000259" key="4">
    <source>
        <dbReference type="Pfam" id="PF03364"/>
    </source>
</evidence>
<evidence type="ECO:0000256" key="3">
    <source>
        <dbReference type="ARBA" id="ARBA00024947"/>
    </source>
</evidence>
<evidence type="ECO:0000313" key="8">
    <source>
        <dbReference type="Proteomes" id="UP000325313"/>
    </source>
</evidence>
<dbReference type="SUPFAM" id="SSF55961">
    <property type="entry name" value="Bet v1-like"/>
    <property type="match status" value="1"/>
</dbReference>
<dbReference type="Proteomes" id="UP000325313">
    <property type="component" value="Unassembled WGS sequence"/>
</dbReference>
<dbReference type="OrthoDB" id="292693at2759"/>
<evidence type="ECO:0000313" key="6">
    <source>
        <dbReference type="EMBL" id="KAA1134199.1"/>
    </source>
</evidence>
<comment type="subunit">
    <text evidence="2">Interacts with coenzyme Q.</text>
</comment>
<dbReference type="PANTHER" id="PTHR12901:SF10">
    <property type="entry name" value="COENZYME Q-BINDING PROTEIN COQ10, MITOCHONDRIAL"/>
    <property type="match status" value="1"/>
</dbReference>
<name>A0A5B0PC60_PUCGR</name>
<dbReference type="InterPro" id="IPR023393">
    <property type="entry name" value="START-like_dom_sf"/>
</dbReference>
<dbReference type="GO" id="GO:0005739">
    <property type="term" value="C:mitochondrion"/>
    <property type="evidence" value="ECO:0007669"/>
    <property type="project" value="TreeGrafter"/>
</dbReference>
<dbReference type="EMBL" id="VSWC01000066">
    <property type="protein sequence ID" value="KAA1097439.1"/>
    <property type="molecule type" value="Genomic_DNA"/>
</dbReference>
<dbReference type="Proteomes" id="UP000324748">
    <property type="component" value="Unassembled WGS sequence"/>
</dbReference>
<evidence type="ECO:0000256" key="2">
    <source>
        <dbReference type="ARBA" id="ARBA00011814"/>
    </source>
</evidence>
<comment type="caution">
    <text evidence="5">The sequence shown here is derived from an EMBL/GenBank/DDBJ whole genome shotgun (WGS) entry which is preliminary data.</text>
</comment>
<dbReference type="AlphaFoldDB" id="A0A5B0PC60"/>
<dbReference type="EMBL" id="VDEP01000069">
    <property type="protein sequence ID" value="KAA1134199.1"/>
    <property type="molecule type" value="Genomic_DNA"/>
</dbReference>
<comment type="similarity">
    <text evidence="1">Belongs to the COQ10 family.</text>
</comment>
<dbReference type="InterPro" id="IPR044996">
    <property type="entry name" value="COQ10-like"/>
</dbReference>
<evidence type="ECO:0000313" key="7">
    <source>
        <dbReference type="Proteomes" id="UP000324748"/>
    </source>
</evidence>
<accession>A0A5B0PC60</accession>
<comment type="function">
    <text evidence="3">Required for the function of coenzyme Q in the respiratory chain. May serve as a chaperone or may be involved in the transport of Q6 from its site of synthesis to the catalytic sites of the respiratory complexes.</text>
</comment>
<sequence>MVAMFHSRALKLSSQMANNSPRKFSTSTIRTGSHQLLKNLPYERSKIYSVIVDVQSYPEFIPYCLSTRIIGPLTNLDQKKENNKDIIDRDSQSTLINHQFEVFTRIGYKGFETDYHSQVICEPFESVRVIAKPSSTFTNLTTTWTLSDPPCSSSSTTTTSNSKPVTQVALDLSFKFKNPIHEYLLTDQAIWKKFSTLIIRSFEDRLASLN</sequence>
<reference evidence="7 8" key="1">
    <citation type="submission" date="2019-05" db="EMBL/GenBank/DDBJ databases">
        <title>Emergence of the Ug99 lineage of the wheat stem rust pathogen through somatic hybridization.</title>
        <authorList>
            <person name="Li F."/>
            <person name="Upadhyaya N.M."/>
            <person name="Sperschneider J."/>
            <person name="Matny O."/>
            <person name="Nguyen-Phuc H."/>
            <person name="Mago R."/>
            <person name="Raley C."/>
            <person name="Miller M.E."/>
            <person name="Silverstein K.A.T."/>
            <person name="Henningsen E."/>
            <person name="Hirsch C.D."/>
            <person name="Visser B."/>
            <person name="Pretorius Z.A."/>
            <person name="Steffenson B.J."/>
            <person name="Schwessinger B."/>
            <person name="Dodds P.N."/>
            <person name="Figueroa M."/>
        </authorList>
    </citation>
    <scope>NUCLEOTIDE SEQUENCE [LARGE SCALE GENOMIC DNA]</scope>
    <source>
        <strain evidence="5">21-0</strain>
        <strain evidence="6 8">Ug99</strain>
    </source>
</reference>
<dbReference type="Gene3D" id="3.30.530.20">
    <property type="match status" value="1"/>
</dbReference>
<feature type="domain" description="Coenzyme Q-binding protein COQ10 START" evidence="4">
    <location>
        <begin position="41"/>
        <end position="186"/>
    </location>
</feature>
<evidence type="ECO:0000313" key="5">
    <source>
        <dbReference type="EMBL" id="KAA1097439.1"/>
    </source>
</evidence>
<dbReference type="PANTHER" id="PTHR12901">
    <property type="entry name" value="SPERM PROTEIN HOMOLOG"/>
    <property type="match status" value="1"/>
</dbReference>
<dbReference type="InterPro" id="IPR005031">
    <property type="entry name" value="COQ10_START"/>
</dbReference>